<evidence type="ECO:0000313" key="11">
    <source>
        <dbReference type="EMBL" id="XDU65923.1"/>
    </source>
</evidence>
<name>A0AB39VG27_9FUSO</name>
<dbReference type="KEGG" id="lrug:AB8B22_05705"/>
<reference evidence="11" key="1">
    <citation type="submission" date="2024-07" db="EMBL/GenBank/DDBJ databases">
        <authorList>
            <person name="Li X.-J."/>
            <person name="Wang X."/>
        </authorList>
    </citation>
    <scope>NUCLEOTIDE SEQUENCE</scope>
    <source>
        <strain evidence="11">HSP-334</strain>
    </source>
</reference>
<feature type="transmembrane region" description="Helical" evidence="10">
    <location>
        <begin position="377"/>
        <end position="395"/>
    </location>
</feature>
<dbReference type="InterPro" id="IPR045070">
    <property type="entry name" value="MATE_MepA-like"/>
</dbReference>
<dbReference type="GO" id="GO:0005886">
    <property type="term" value="C:plasma membrane"/>
    <property type="evidence" value="ECO:0007669"/>
    <property type="project" value="UniProtKB-SubCell"/>
</dbReference>
<dbReference type="NCBIfam" id="TIGR00797">
    <property type="entry name" value="matE"/>
    <property type="match status" value="1"/>
</dbReference>
<keyword evidence="5" id="KW-1003">Cell membrane</keyword>
<dbReference type="RefSeq" id="WP_369710394.1">
    <property type="nucleotide sequence ID" value="NZ_CP165644.1"/>
</dbReference>
<dbReference type="InterPro" id="IPR002528">
    <property type="entry name" value="MATE_fam"/>
</dbReference>
<feature type="transmembrane region" description="Helical" evidence="10">
    <location>
        <begin position="164"/>
        <end position="187"/>
    </location>
</feature>
<keyword evidence="6 10" id="KW-0812">Transmembrane</keyword>
<feature type="transmembrane region" description="Helical" evidence="10">
    <location>
        <begin position="193"/>
        <end position="213"/>
    </location>
</feature>
<proteinExistence type="inferred from homology"/>
<dbReference type="Pfam" id="PF01554">
    <property type="entry name" value="MatE"/>
    <property type="match status" value="2"/>
</dbReference>
<dbReference type="EMBL" id="CP165644">
    <property type="protein sequence ID" value="XDU65923.1"/>
    <property type="molecule type" value="Genomic_DNA"/>
</dbReference>
<evidence type="ECO:0000256" key="3">
    <source>
        <dbReference type="ARBA" id="ARBA00022106"/>
    </source>
</evidence>
<feature type="transmembrane region" description="Helical" evidence="10">
    <location>
        <begin position="135"/>
        <end position="152"/>
    </location>
</feature>
<evidence type="ECO:0000256" key="7">
    <source>
        <dbReference type="ARBA" id="ARBA00022989"/>
    </source>
</evidence>
<dbReference type="GO" id="GO:0015297">
    <property type="term" value="F:antiporter activity"/>
    <property type="evidence" value="ECO:0007669"/>
    <property type="project" value="InterPro"/>
</dbReference>
<evidence type="ECO:0000256" key="2">
    <source>
        <dbReference type="ARBA" id="ARBA00008417"/>
    </source>
</evidence>
<feature type="transmembrane region" description="Helical" evidence="10">
    <location>
        <begin position="284"/>
        <end position="304"/>
    </location>
</feature>
<feature type="transmembrane region" description="Helical" evidence="10">
    <location>
        <begin position="407"/>
        <end position="427"/>
    </location>
</feature>
<dbReference type="AlphaFoldDB" id="A0AB39VG27"/>
<dbReference type="PIRSF" id="PIRSF006603">
    <property type="entry name" value="DinF"/>
    <property type="match status" value="1"/>
</dbReference>
<dbReference type="InterPro" id="IPR051327">
    <property type="entry name" value="MATE_MepA_subfamily"/>
</dbReference>
<comment type="similarity">
    <text evidence="2">Belongs to the multi antimicrobial extrusion (MATE) (TC 2.A.66.1) family. MepA subfamily.</text>
</comment>
<evidence type="ECO:0000256" key="6">
    <source>
        <dbReference type="ARBA" id="ARBA00022692"/>
    </source>
</evidence>
<keyword evidence="9" id="KW-0046">Antibiotic resistance</keyword>
<gene>
    <name evidence="11" type="ORF">AB8B22_05705</name>
</gene>
<comment type="subcellular location">
    <subcellularLocation>
        <location evidence="1">Cell membrane</location>
        <topology evidence="1">Multi-pass membrane protein</topology>
    </subcellularLocation>
</comment>
<feature type="transmembrane region" description="Helical" evidence="10">
    <location>
        <begin position="12"/>
        <end position="36"/>
    </location>
</feature>
<dbReference type="GO" id="GO:0042910">
    <property type="term" value="F:xenobiotic transmembrane transporter activity"/>
    <property type="evidence" value="ECO:0007669"/>
    <property type="project" value="InterPro"/>
</dbReference>
<sequence>MGKQDELSNNSIFKLFVKYFIPTLIGSAVVVLYNIVDRFFVGKISEKALAGAGIAFYIVMLIIAFSMLIGVGAGTIISLRLGQGKKGAAKKVLGNTITMFAVLGIFLYLVLILNINTILTYSGANSETLPYAKTYLQIIMFAILPLFYSYGLTNVLNSVGAPNVAMFSMLIGAVVNIILDYVAVMILHTGIEGTAYATLIGNVLSAVFVLYFLTAGKFPFKVNLFGFKLEEKSKLVLQFNKLKLDKKIIMDVLSIGMSPFLLQAASSLVGVITNKIVDINGGTYGVAIMTIINSYLPLMTMSVYSVSQAIQPIVGFNYGAKNYERVRESLLTAVYAGVGLSAIFWAVVMIFPKEMVLFFNEKSTISALKEGEKAMRIYFSLVILSSFGIIIPNYFQATGRSKYSVILNLLRQVIIFLIVVIIFSNIFKLNGVWYAQPFTDFVFFIILAVLWYKENKKMKDLTAARENEKIAIREKREN</sequence>
<keyword evidence="8 10" id="KW-0472">Membrane</keyword>
<evidence type="ECO:0000256" key="10">
    <source>
        <dbReference type="SAM" id="Phobius"/>
    </source>
</evidence>
<dbReference type="PANTHER" id="PTHR43823">
    <property type="entry name" value="SPORULATION PROTEIN YKVU"/>
    <property type="match status" value="1"/>
</dbReference>
<feature type="transmembrane region" description="Helical" evidence="10">
    <location>
        <begin position="248"/>
        <end position="272"/>
    </location>
</feature>
<evidence type="ECO:0000256" key="5">
    <source>
        <dbReference type="ARBA" id="ARBA00022475"/>
    </source>
</evidence>
<dbReference type="GO" id="GO:0046677">
    <property type="term" value="P:response to antibiotic"/>
    <property type="evidence" value="ECO:0007669"/>
    <property type="project" value="UniProtKB-KW"/>
</dbReference>
<keyword evidence="7 10" id="KW-1133">Transmembrane helix</keyword>
<dbReference type="CDD" id="cd13143">
    <property type="entry name" value="MATE_MepA_like"/>
    <property type="match status" value="1"/>
</dbReference>
<feature type="transmembrane region" description="Helical" evidence="10">
    <location>
        <begin position="433"/>
        <end position="452"/>
    </location>
</feature>
<dbReference type="InterPro" id="IPR048279">
    <property type="entry name" value="MdtK-like"/>
</dbReference>
<evidence type="ECO:0000256" key="9">
    <source>
        <dbReference type="ARBA" id="ARBA00023251"/>
    </source>
</evidence>
<evidence type="ECO:0000256" key="8">
    <source>
        <dbReference type="ARBA" id="ARBA00023136"/>
    </source>
</evidence>
<evidence type="ECO:0000256" key="4">
    <source>
        <dbReference type="ARBA" id="ARBA00022448"/>
    </source>
</evidence>
<protein>
    <recommendedName>
        <fullName evidence="3">Multidrug export protein MepA</fullName>
    </recommendedName>
</protein>
<keyword evidence="4" id="KW-0813">Transport</keyword>
<organism evidence="11">
    <name type="scientific">Leptotrichia rugosa</name>
    <dbReference type="NCBI Taxonomy" id="3239302"/>
    <lineage>
        <taxon>Bacteria</taxon>
        <taxon>Fusobacteriati</taxon>
        <taxon>Fusobacteriota</taxon>
        <taxon>Fusobacteriia</taxon>
        <taxon>Fusobacteriales</taxon>
        <taxon>Leptotrichiaceae</taxon>
        <taxon>Leptotrichia</taxon>
    </lineage>
</organism>
<dbReference type="PANTHER" id="PTHR43823:SF3">
    <property type="entry name" value="MULTIDRUG EXPORT PROTEIN MEPA"/>
    <property type="match status" value="1"/>
</dbReference>
<feature type="transmembrane region" description="Helical" evidence="10">
    <location>
        <begin position="48"/>
        <end position="71"/>
    </location>
</feature>
<feature type="transmembrane region" description="Helical" evidence="10">
    <location>
        <begin position="330"/>
        <end position="351"/>
    </location>
</feature>
<accession>A0AB39VG27</accession>
<feature type="transmembrane region" description="Helical" evidence="10">
    <location>
        <begin position="92"/>
        <end position="115"/>
    </location>
</feature>
<evidence type="ECO:0000256" key="1">
    <source>
        <dbReference type="ARBA" id="ARBA00004651"/>
    </source>
</evidence>